<dbReference type="PANTHER" id="PTHR37850:SF2">
    <property type="entry name" value="SAF DOMAIN PROTEIN"/>
    <property type="match status" value="1"/>
</dbReference>
<proteinExistence type="predicted"/>
<protein>
    <submittedName>
        <fullName evidence="1">Uncharacterized protein</fullName>
    </submittedName>
</protein>
<organism evidence="1">
    <name type="scientific">marine sediment metagenome</name>
    <dbReference type="NCBI Taxonomy" id="412755"/>
    <lineage>
        <taxon>unclassified sequences</taxon>
        <taxon>metagenomes</taxon>
        <taxon>ecological metagenomes</taxon>
    </lineage>
</organism>
<dbReference type="EMBL" id="BARU01046841">
    <property type="protein sequence ID" value="GAH94018.1"/>
    <property type="molecule type" value="Genomic_DNA"/>
</dbReference>
<dbReference type="InterPro" id="IPR036291">
    <property type="entry name" value="NAD(P)-bd_dom_sf"/>
</dbReference>
<name>X1LIR4_9ZZZZ</name>
<dbReference type="SUPFAM" id="SSF51735">
    <property type="entry name" value="NAD(P)-binding Rossmann-fold domains"/>
    <property type="match status" value="1"/>
</dbReference>
<feature type="non-terminal residue" evidence="1">
    <location>
        <position position="121"/>
    </location>
</feature>
<accession>X1LIR4</accession>
<dbReference type="PANTHER" id="PTHR37850">
    <property type="entry name" value="STRU PROTEIN"/>
    <property type="match status" value="1"/>
</dbReference>
<dbReference type="AlphaFoldDB" id="X1LIR4"/>
<reference evidence="1" key="1">
    <citation type="journal article" date="2014" name="Front. Microbiol.">
        <title>High frequency of phylogenetically diverse reductive dehalogenase-homologous genes in deep subseafloor sedimentary metagenomes.</title>
        <authorList>
            <person name="Kawai M."/>
            <person name="Futagami T."/>
            <person name="Toyoda A."/>
            <person name="Takaki Y."/>
            <person name="Nishi S."/>
            <person name="Hori S."/>
            <person name="Arai W."/>
            <person name="Tsubouchi T."/>
            <person name="Morono Y."/>
            <person name="Uchiyama I."/>
            <person name="Ito T."/>
            <person name="Fujiyama A."/>
            <person name="Inagaki F."/>
            <person name="Takami H."/>
        </authorList>
    </citation>
    <scope>NUCLEOTIDE SEQUENCE</scope>
    <source>
        <strain evidence="1">Expedition CK06-06</strain>
    </source>
</reference>
<sequence length="121" mass="13134">AARGYSYTKKNAQALSTRDIEKAEAAPRAGKNVITTDYKIATRLPQIDVVIDATCSTETGALVSLDCFDRKKHIVMMNVECDVTIGPILGRMAENVGVVYTLVCSLHHGQLPPKASLDSER</sequence>
<dbReference type="Gene3D" id="3.40.50.720">
    <property type="entry name" value="NAD(P)-binding Rossmann-like Domain"/>
    <property type="match status" value="1"/>
</dbReference>
<evidence type="ECO:0000313" key="1">
    <source>
        <dbReference type="EMBL" id="GAH94018.1"/>
    </source>
</evidence>
<comment type="caution">
    <text evidence="1">The sequence shown here is derived from an EMBL/GenBank/DDBJ whole genome shotgun (WGS) entry which is preliminary data.</text>
</comment>
<feature type="non-terminal residue" evidence="1">
    <location>
        <position position="1"/>
    </location>
</feature>
<gene>
    <name evidence="1" type="ORF">S03H2_70467</name>
</gene>